<dbReference type="AlphaFoldDB" id="A0A484IF15"/>
<evidence type="ECO:0008006" key="5">
    <source>
        <dbReference type="Google" id="ProtNLM"/>
    </source>
</evidence>
<sequence>MSSRSSSEIKERIRQNWNNLLKEKLSKVTENLTGRSPPSVFVGSYLYPKVNIGPLVSTTSGDIKILDHPEKWAGRKLEDLINYRLSLIRGTILTSAFLDINNNRQTELLQELAMANKSIEVEVTFDKKPSLKFEEMNNLSVTDSDAIQFGFASQIKNLKIPTGISVNKKIEKAYYDKDLSAHEAVNRLYNEGIEISNLSKVFSVGVLGSRKRRKIVPTKWSITAIDQIISANLIGRLTDYSSIDSFLLFRYIHLANNFAVILIPDHIWNFEMNEAWFNSDGKVDIESDTEISGLLKNYPKICGSYFAARLAVTEYLNQHRKKASAIVLREIYPEYVLPVGVWQIREGIRMAMKRKGEIFDNLDEALGHACTNMKLSKKEWISKSVFIQSIRYQKRISEYVF</sequence>
<dbReference type="GeneID" id="39421511"/>
<dbReference type="KEGG" id="nfn:NFRAN_2289"/>
<organism evidence="3 4">
    <name type="scientific">Candidatus Nitrosocosmicus franklandianus</name>
    <dbReference type="NCBI Taxonomy" id="1798806"/>
    <lineage>
        <taxon>Archaea</taxon>
        <taxon>Nitrososphaerota</taxon>
        <taxon>Nitrososphaeria</taxon>
        <taxon>Nitrososphaerales</taxon>
        <taxon>Nitrososphaeraceae</taxon>
        <taxon>Candidatus Nitrosocosmicus</taxon>
    </lineage>
</organism>
<accession>A0A484IF15</accession>
<dbReference type="PANTHER" id="PTHR38136:SF2">
    <property type="entry name" value="DNA REPAIR PROTEIN"/>
    <property type="match status" value="1"/>
</dbReference>
<dbReference type="EMBL" id="LR216287">
    <property type="protein sequence ID" value="VFJ14611.1"/>
    <property type="molecule type" value="Genomic_DNA"/>
</dbReference>
<evidence type="ECO:0000259" key="2">
    <source>
        <dbReference type="Pfam" id="PF04895"/>
    </source>
</evidence>
<feature type="domain" description="Archaeal Nre C-terminal" evidence="2">
    <location>
        <begin position="296"/>
        <end position="399"/>
    </location>
</feature>
<name>A0A484IF15_9ARCH</name>
<keyword evidence="4" id="KW-1185">Reference proteome</keyword>
<gene>
    <name evidence="3" type="ORF">NFRAN_2289</name>
</gene>
<dbReference type="PANTHER" id="PTHR38136">
    <property type="entry name" value="DNA REPAIR PROTEIN"/>
    <property type="match status" value="1"/>
</dbReference>
<dbReference type="Pfam" id="PF04895">
    <property type="entry name" value="Nre_C"/>
    <property type="match status" value="1"/>
</dbReference>
<evidence type="ECO:0000313" key="4">
    <source>
        <dbReference type="Proteomes" id="UP000294299"/>
    </source>
</evidence>
<dbReference type="InterPro" id="IPR006978">
    <property type="entry name" value="Nre_N"/>
</dbReference>
<dbReference type="RefSeq" id="WP_134484765.1">
    <property type="nucleotide sequence ID" value="NZ_LR216287.1"/>
</dbReference>
<dbReference type="Proteomes" id="UP000294299">
    <property type="component" value="Chromosome NFRAN"/>
</dbReference>
<evidence type="ECO:0000313" key="3">
    <source>
        <dbReference type="EMBL" id="VFJ14611.1"/>
    </source>
</evidence>
<evidence type="ECO:0000259" key="1">
    <source>
        <dbReference type="Pfam" id="PF04894"/>
    </source>
</evidence>
<dbReference type="OrthoDB" id="6609at2157"/>
<dbReference type="InterPro" id="IPR006979">
    <property type="entry name" value="Nre_C"/>
</dbReference>
<protein>
    <recommendedName>
        <fullName evidence="5">DNA repair protein</fullName>
    </recommendedName>
</protein>
<dbReference type="InterPro" id="IPR033167">
    <property type="entry name" value="Nre"/>
</dbReference>
<proteinExistence type="predicted"/>
<feature type="domain" description="Archaeal Nre N-terminal" evidence="1">
    <location>
        <begin position="20"/>
        <end position="278"/>
    </location>
</feature>
<dbReference type="GO" id="GO:0006281">
    <property type="term" value="P:DNA repair"/>
    <property type="evidence" value="ECO:0007669"/>
    <property type="project" value="InterPro"/>
</dbReference>
<reference evidence="3 4" key="1">
    <citation type="submission" date="2019-02" db="EMBL/GenBank/DDBJ databases">
        <authorList>
            <person name="Lehtovirta-Morley E L."/>
        </authorList>
    </citation>
    <scope>NUCLEOTIDE SEQUENCE [LARGE SCALE GENOMIC DNA]</scope>
    <source>
        <strain evidence="3">NFRAN1</strain>
    </source>
</reference>
<dbReference type="Pfam" id="PF04894">
    <property type="entry name" value="Nre_N"/>
    <property type="match status" value="1"/>
</dbReference>